<keyword evidence="8" id="KW-0732">Signal</keyword>
<evidence type="ECO:0000256" key="4">
    <source>
        <dbReference type="ARBA" id="ARBA00022982"/>
    </source>
</evidence>
<dbReference type="InterPro" id="IPR002321">
    <property type="entry name" value="Cyt_c_II"/>
</dbReference>
<dbReference type="InterPro" id="IPR010980">
    <property type="entry name" value="Cyt_c/b562"/>
</dbReference>
<comment type="caution">
    <text evidence="9">The sequence shown here is derived from an EMBL/GenBank/DDBJ whole genome shotgun (WGS) entry which is preliminary data.</text>
</comment>
<sequence length="145" mass="14994">MKIWLTLCAAGLLAGMGVAHADGLDPIAVRQTAMGLTGGDFALLRAVVASKGDVKHLDEPAKAIARWATLIPAAFPPGTDKGGNTKALPEIWSDRAGFEKRARQMGEAATRVAVAAKAGDAEAVAADTKLLGEQCSGCHKAYRAK</sequence>
<keyword evidence="5 6" id="KW-0408">Iron</keyword>
<evidence type="ECO:0000256" key="2">
    <source>
        <dbReference type="ARBA" id="ARBA00022617"/>
    </source>
</evidence>
<evidence type="ECO:0000256" key="3">
    <source>
        <dbReference type="ARBA" id="ARBA00022723"/>
    </source>
</evidence>
<dbReference type="Gene3D" id="1.20.120.10">
    <property type="entry name" value="Cytochrome c/b562"/>
    <property type="match status" value="1"/>
</dbReference>
<keyword evidence="10" id="KW-1185">Reference proteome</keyword>
<keyword evidence="1" id="KW-0813">Transport</keyword>
<dbReference type="PIRSF" id="PIRSF000027">
    <property type="entry name" value="Cytc_c_prime"/>
    <property type="match status" value="1"/>
</dbReference>
<dbReference type="GO" id="GO:0005506">
    <property type="term" value="F:iron ion binding"/>
    <property type="evidence" value="ECO:0007669"/>
    <property type="project" value="InterPro"/>
</dbReference>
<dbReference type="Pfam" id="PF01322">
    <property type="entry name" value="Cytochrom_C_2"/>
    <property type="match status" value="1"/>
</dbReference>
<gene>
    <name evidence="9" type="ORF">CCS01_21135</name>
</gene>
<feature type="binding site" description="covalent" evidence="7">
    <location>
        <position position="135"/>
    </location>
    <ligand>
        <name>heme c</name>
        <dbReference type="ChEBI" id="CHEBI:61717"/>
    </ligand>
</feature>
<reference evidence="9 10" key="1">
    <citation type="journal article" date="2018" name="Arch. Microbiol.">
        <title>New insights into the metabolic potential of the phototrophic purple bacterium Rhodopila globiformis DSM 161(T) from its draft genome sequence and evidence for a vanadium-dependent nitrogenase.</title>
        <authorList>
            <person name="Imhoff J.F."/>
            <person name="Rahn T."/>
            <person name="Kunzel S."/>
            <person name="Neulinger S.C."/>
        </authorList>
    </citation>
    <scope>NUCLEOTIDE SEQUENCE [LARGE SCALE GENOMIC DNA]</scope>
    <source>
        <strain evidence="9 10">DSM 161</strain>
    </source>
</reference>
<dbReference type="SUPFAM" id="SSF47175">
    <property type="entry name" value="Cytochromes"/>
    <property type="match status" value="1"/>
</dbReference>
<keyword evidence="2 7" id="KW-0349">Heme</keyword>
<dbReference type="EMBL" id="NHRY01000224">
    <property type="protein sequence ID" value="PPQ29566.1"/>
    <property type="molecule type" value="Genomic_DNA"/>
</dbReference>
<dbReference type="InterPro" id="IPR015984">
    <property type="entry name" value="Cyt_c_prime_subgr"/>
</dbReference>
<dbReference type="Proteomes" id="UP000239724">
    <property type="component" value="Unassembled WGS sequence"/>
</dbReference>
<evidence type="ECO:0000256" key="1">
    <source>
        <dbReference type="ARBA" id="ARBA00022448"/>
    </source>
</evidence>
<proteinExistence type="predicted"/>
<dbReference type="GO" id="GO:0009055">
    <property type="term" value="F:electron transfer activity"/>
    <property type="evidence" value="ECO:0007669"/>
    <property type="project" value="InterPro"/>
</dbReference>
<evidence type="ECO:0000313" key="10">
    <source>
        <dbReference type="Proteomes" id="UP000239724"/>
    </source>
</evidence>
<dbReference type="GO" id="GO:0042597">
    <property type="term" value="C:periplasmic space"/>
    <property type="evidence" value="ECO:0007669"/>
    <property type="project" value="InterPro"/>
</dbReference>
<accession>A0A2S6N4M5</accession>
<dbReference type="RefSeq" id="WP_104520806.1">
    <property type="nucleotide sequence ID" value="NZ_NHRY01000224.1"/>
</dbReference>
<feature type="binding site" description="axial binding residue" evidence="6">
    <location>
        <position position="139"/>
    </location>
    <ligand>
        <name>heme c</name>
        <dbReference type="ChEBI" id="CHEBI:61717"/>
    </ligand>
    <ligandPart>
        <name>Fe</name>
        <dbReference type="ChEBI" id="CHEBI:18248"/>
    </ligandPart>
</feature>
<name>A0A2S6N4M5_RHOGL</name>
<evidence type="ECO:0000256" key="6">
    <source>
        <dbReference type="PIRSR" id="PIRSR000027-1"/>
    </source>
</evidence>
<dbReference type="OrthoDB" id="9811729at2"/>
<evidence type="ECO:0000256" key="5">
    <source>
        <dbReference type="ARBA" id="ARBA00023004"/>
    </source>
</evidence>
<evidence type="ECO:0000313" key="9">
    <source>
        <dbReference type="EMBL" id="PPQ29566.1"/>
    </source>
</evidence>
<feature type="binding site" description="covalent" evidence="7">
    <location>
        <position position="138"/>
    </location>
    <ligand>
        <name>heme c</name>
        <dbReference type="ChEBI" id="CHEBI:61717"/>
    </ligand>
</feature>
<feature type="chain" id="PRO_5015503244" description="Cytochrome C" evidence="8">
    <location>
        <begin position="22"/>
        <end position="145"/>
    </location>
</feature>
<comment type="PTM">
    <text evidence="7">Binds 1 heme group per subunit.</text>
</comment>
<dbReference type="GO" id="GO:0020037">
    <property type="term" value="F:heme binding"/>
    <property type="evidence" value="ECO:0007669"/>
    <property type="project" value="InterPro"/>
</dbReference>
<dbReference type="GO" id="GO:0022900">
    <property type="term" value="P:electron transport chain"/>
    <property type="evidence" value="ECO:0007669"/>
    <property type="project" value="InterPro"/>
</dbReference>
<keyword evidence="3 6" id="KW-0479">Metal-binding</keyword>
<feature type="signal peptide" evidence="8">
    <location>
        <begin position="1"/>
        <end position="21"/>
    </location>
</feature>
<keyword evidence="4" id="KW-0249">Electron transport</keyword>
<dbReference type="InterPro" id="IPR012127">
    <property type="entry name" value="Cyt_c_prime"/>
</dbReference>
<protein>
    <recommendedName>
        <fullName evidence="11">Cytochrome C</fullName>
    </recommendedName>
</protein>
<dbReference type="PROSITE" id="PS51009">
    <property type="entry name" value="CYTCII"/>
    <property type="match status" value="1"/>
</dbReference>
<evidence type="ECO:0000256" key="8">
    <source>
        <dbReference type="SAM" id="SignalP"/>
    </source>
</evidence>
<evidence type="ECO:0000256" key="7">
    <source>
        <dbReference type="PIRSR" id="PIRSR000027-2"/>
    </source>
</evidence>
<dbReference type="AlphaFoldDB" id="A0A2S6N4M5"/>
<dbReference type="PRINTS" id="PR00608">
    <property type="entry name" value="CYTCHROMECII"/>
</dbReference>
<organism evidence="9 10">
    <name type="scientific">Rhodopila globiformis</name>
    <name type="common">Rhodopseudomonas globiformis</name>
    <dbReference type="NCBI Taxonomy" id="1071"/>
    <lineage>
        <taxon>Bacteria</taxon>
        <taxon>Pseudomonadati</taxon>
        <taxon>Pseudomonadota</taxon>
        <taxon>Alphaproteobacteria</taxon>
        <taxon>Acetobacterales</taxon>
        <taxon>Acetobacteraceae</taxon>
        <taxon>Rhodopila</taxon>
    </lineage>
</organism>
<evidence type="ECO:0008006" key="11">
    <source>
        <dbReference type="Google" id="ProtNLM"/>
    </source>
</evidence>